<evidence type="ECO:0000256" key="5">
    <source>
        <dbReference type="ARBA" id="ARBA00022741"/>
    </source>
</evidence>
<protein>
    <recommendedName>
        <fullName evidence="2">histidine kinase</fullName>
        <ecNumber evidence="2">2.7.13.3</ecNumber>
    </recommendedName>
</protein>
<evidence type="ECO:0000256" key="8">
    <source>
        <dbReference type="ARBA" id="ARBA00023012"/>
    </source>
</evidence>
<evidence type="ECO:0000256" key="1">
    <source>
        <dbReference type="ARBA" id="ARBA00000085"/>
    </source>
</evidence>
<dbReference type="CDD" id="cd16917">
    <property type="entry name" value="HATPase_UhpB-NarQ-NarX-like"/>
    <property type="match status" value="1"/>
</dbReference>
<name>A0A6G4V0P8_9ACTN</name>
<feature type="domain" description="Signal transduction histidine kinase subgroup 3 dimerisation and phosphoacceptor" evidence="11">
    <location>
        <begin position="185"/>
        <end position="250"/>
    </location>
</feature>
<dbReference type="Pfam" id="PF07730">
    <property type="entry name" value="HisKA_3"/>
    <property type="match status" value="1"/>
</dbReference>
<dbReference type="EC" id="2.7.13.3" evidence="2"/>
<sequence length="398" mass="42965">MNLPIVSLATYAGLALLWLLDLWNWSAWHAPAAAAGTDSELDRLGLVPLCSGLVAALILLLPARWIRLDVRAWITGLLSLALTVFAVTTHLLPEEWSFLELACMLILLVRVCRTTTPPAVVVALVVTLGAAVIVLPYRWWGDPLWPGNFAMFLTLAAGGAVALGCYLRSLDARRARAIVAVRDGERMELARDLHDFIAHHVTGIVVQADAARTVLPIAPDQIDPILENIRKAGMETLDSMRRLVRVLREEENRTLRPGELVPQLARMVSDFSSGGEQDASLHLGTAARATKLAPEVETSVQRVVQEALTNVRRHAPGATVAVRVDAEDERLRVEVRNSAPRERSTVPAGGRGGFGIVGLRERVEAVEGTLETGSTADGGWRVTAVFPVLGTAVEGSPA</sequence>
<keyword evidence="9" id="KW-0472">Membrane</keyword>
<feature type="transmembrane region" description="Helical" evidence="9">
    <location>
        <begin position="119"/>
        <end position="137"/>
    </location>
</feature>
<evidence type="ECO:0000313" key="12">
    <source>
        <dbReference type="EMBL" id="NGO07579.1"/>
    </source>
</evidence>
<organism evidence="12 13">
    <name type="scientific">Streptomyces scabichelini</name>
    <dbReference type="NCBI Taxonomy" id="2711217"/>
    <lineage>
        <taxon>Bacteria</taxon>
        <taxon>Bacillati</taxon>
        <taxon>Actinomycetota</taxon>
        <taxon>Actinomycetes</taxon>
        <taxon>Kitasatosporales</taxon>
        <taxon>Streptomycetaceae</taxon>
        <taxon>Streptomyces</taxon>
    </lineage>
</organism>
<feature type="domain" description="Histidine kinase/HSP90-like ATPase" evidence="10">
    <location>
        <begin position="297"/>
        <end position="388"/>
    </location>
</feature>
<dbReference type="GO" id="GO:0000155">
    <property type="term" value="F:phosphorelay sensor kinase activity"/>
    <property type="evidence" value="ECO:0007669"/>
    <property type="project" value="InterPro"/>
</dbReference>
<keyword evidence="8" id="KW-0902">Two-component regulatory system</keyword>
<evidence type="ECO:0000256" key="9">
    <source>
        <dbReference type="SAM" id="Phobius"/>
    </source>
</evidence>
<dbReference type="Pfam" id="PF02518">
    <property type="entry name" value="HATPase_c"/>
    <property type="match status" value="1"/>
</dbReference>
<gene>
    <name evidence="12" type="ORF">G5C60_07915</name>
</gene>
<keyword evidence="5" id="KW-0547">Nucleotide-binding</keyword>
<keyword evidence="13" id="KW-1185">Reference proteome</keyword>
<dbReference type="GO" id="GO:0016020">
    <property type="term" value="C:membrane"/>
    <property type="evidence" value="ECO:0007669"/>
    <property type="project" value="InterPro"/>
</dbReference>
<proteinExistence type="predicted"/>
<dbReference type="PANTHER" id="PTHR24421:SF10">
    <property type="entry name" value="NITRATE_NITRITE SENSOR PROTEIN NARQ"/>
    <property type="match status" value="1"/>
</dbReference>
<evidence type="ECO:0000259" key="11">
    <source>
        <dbReference type="Pfam" id="PF07730"/>
    </source>
</evidence>
<keyword evidence="9" id="KW-1133">Transmembrane helix</keyword>
<evidence type="ECO:0000256" key="6">
    <source>
        <dbReference type="ARBA" id="ARBA00022777"/>
    </source>
</evidence>
<keyword evidence="4" id="KW-0808">Transferase</keyword>
<keyword evidence="6 12" id="KW-0418">Kinase</keyword>
<keyword evidence="9" id="KW-0812">Transmembrane</keyword>
<dbReference type="GO" id="GO:0046983">
    <property type="term" value="F:protein dimerization activity"/>
    <property type="evidence" value="ECO:0007669"/>
    <property type="project" value="InterPro"/>
</dbReference>
<comment type="caution">
    <text evidence="12">The sequence shown here is derived from an EMBL/GenBank/DDBJ whole genome shotgun (WGS) entry which is preliminary data.</text>
</comment>
<dbReference type="InterPro" id="IPR050482">
    <property type="entry name" value="Sensor_HK_TwoCompSys"/>
</dbReference>
<comment type="catalytic activity">
    <reaction evidence="1">
        <text>ATP + protein L-histidine = ADP + protein N-phospho-L-histidine.</text>
        <dbReference type="EC" id="2.7.13.3"/>
    </reaction>
</comment>
<dbReference type="SUPFAM" id="SSF55874">
    <property type="entry name" value="ATPase domain of HSP90 chaperone/DNA topoisomerase II/histidine kinase"/>
    <property type="match status" value="1"/>
</dbReference>
<dbReference type="InterPro" id="IPR036890">
    <property type="entry name" value="HATPase_C_sf"/>
</dbReference>
<evidence type="ECO:0000256" key="4">
    <source>
        <dbReference type="ARBA" id="ARBA00022679"/>
    </source>
</evidence>
<dbReference type="InterPro" id="IPR011712">
    <property type="entry name" value="Sig_transdc_His_kin_sub3_dim/P"/>
</dbReference>
<feature type="transmembrane region" description="Helical" evidence="9">
    <location>
        <begin position="70"/>
        <end position="90"/>
    </location>
</feature>
<dbReference type="Proteomes" id="UP000472335">
    <property type="component" value="Unassembled WGS sequence"/>
</dbReference>
<accession>A0A6G4V0P8</accession>
<evidence type="ECO:0000256" key="3">
    <source>
        <dbReference type="ARBA" id="ARBA00022553"/>
    </source>
</evidence>
<feature type="transmembrane region" description="Helical" evidence="9">
    <location>
        <begin position="149"/>
        <end position="167"/>
    </location>
</feature>
<dbReference type="AlphaFoldDB" id="A0A6G4V0P8"/>
<dbReference type="GO" id="GO:0005524">
    <property type="term" value="F:ATP binding"/>
    <property type="evidence" value="ECO:0007669"/>
    <property type="project" value="UniProtKB-KW"/>
</dbReference>
<evidence type="ECO:0000259" key="10">
    <source>
        <dbReference type="Pfam" id="PF02518"/>
    </source>
</evidence>
<feature type="transmembrane region" description="Helical" evidence="9">
    <location>
        <begin position="44"/>
        <end position="63"/>
    </location>
</feature>
<evidence type="ECO:0000313" key="13">
    <source>
        <dbReference type="Proteomes" id="UP000472335"/>
    </source>
</evidence>
<dbReference type="Gene3D" id="3.30.565.10">
    <property type="entry name" value="Histidine kinase-like ATPase, C-terminal domain"/>
    <property type="match status" value="1"/>
</dbReference>
<keyword evidence="7" id="KW-0067">ATP-binding</keyword>
<evidence type="ECO:0000256" key="2">
    <source>
        <dbReference type="ARBA" id="ARBA00012438"/>
    </source>
</evidence>
<reference evidence="12 13" key="1">
    <citation type="submission" date="2020-02" db="EMBL/GenBank/DDBJ databases">
        <title>Whole-genome analyses of novel actinobacteria.</title>
        <authorList>
            <person name="Sahin N."/>
            <person name="Gencbay T."/>
        </authorList>
    </citation>
    <scope>NUCLEOTIDE SEQUENCE [LARGE SCALE GENOMIC DNA]</scope>
    <source>
        <strain evidence="12 13">HC44</strain>
    </source>
</reference>
<dbReference type="Gene3D" id="1.20.5.1930">
    <property type="match status" value="1"/>
</dbReference>
<dbReference type="InterPro" id="IPR003594">
    <property type="entry name" value="HATPase_dom"/>
</dbReference>
<keyword evidence="3" id="KW-0597">Phosphoprotein</keyword>
<dbReference type="PANTHER" id="PTHR24421">
    <property type="entry name" value="NITRATE/NITRITE SENSOR PROTEIN NARX-RELATED"/>
    <property type="match status" value="1"/>
</dbReference>
<evidence type="ECO:0000256" key="7">
    <source>
        <dbReference type="ARBA" id="ARBA00022840"/>
    </source>
</evidence>
<dbReference type="EMBL" id="JAAKZY010000017">
    <property type="protein sequence ID" value="NGO07579.1"/>
    <property type="molecule type" value="Genomic_DNA"/>
</dbReference>
<feature type="transmembrane region" description="Helical" evidence="9">
    <location>
        <begin position="96"/>
        <end position="112"/>
    </location>
</feature>